<dbReference type="AlphaFoldDB" id="A0A1I7NDE8"/>
<evidence type="ECO:0000313" key="2">
    <source>
        <dbReference type="Proteomes" id="UP000199074"/>
    </source>
</evidence>
<dbReference type="OrthoDB" id="9767864at2"/>
<organism evidence="1 2">
    <name type="scientific">Devosia crocina</name>
    <dbReference type="NCBI Taxonomy" id="429728"/>
    <lineage>
        <taxon>Bacteria</taxon>
        <taxon>Pseudomonadati</taxon>
        <taxon>Pseudomonadota</taxon>
        <taxon>Alphaproteobacteria</taxon>
        <taxon>Hyphomicrobiales</taxon>
        <taxon>Devosiaceae</taxon>
        <taxon>Devosia</taxon>
    </lineage>
</organism>
<dbReference type="EMBL" id="FPCK01000001">
    <property type="protein sequence ID" value="SFV32576.1"/>
    <property type="molecule type" value="Genomic_DNA"/>
</dbReference>
<evidence type="ECO:0000313" key="1">
    <source>
        <dbReference type="EMBL" id="SFV32576.1"/>
    </source>
</evidence>
<evidence type="ECO:0008006" key="3">
    <source>
        <dbReference type="Google" id="ProtNLM"/>
    </source>
</evidence>
<dbReference type="STRING" id="429728.SAMN05216456_1696"/>
<keyword evidence="2" id="KW-1185">Reference proteome</keyword>
<accession>A0A1I7NDE8</accession>
<name>A0A1I7NDE8_9HYPH</name>
<protein>
    <recommendedName>
        <fullName evidence="3">Phage tail protein</fullName>
    </recommendedName>
</protein>
<gene>
    <name evidence="1" type="ORF">SAMN05216456_1696</name>
</gene>
<sequence length="414" mass="43956">MTAPVFGMTFSRPDDEPIPVLGADFSKALLIETSADADATAFPLTDANNYVPVRISTSDAAMVAKLGTGALRDAVNAINAQLSGLNAGGDVTILRVAEGANAAATAATIAAALDPAKIATIPSLVNATPRLVWAGRGAYRLDNETVGPVAAAYHPALERLLAVGVLDVDDTSTASAISARETLNSERIIPVGVAARVYEGEDIVTRAMGPRIIGLFMRIDNANEGKPFNPIANRTIYGLAGLSRRIPFSLLDGSTEGQQLLESEVSIVVAGESGVDGAIADGGFSFIGTDNTTTGELWKQIHQVRGADYLTVKMMQITRPFFGRKISASMAEAWLTSIKFMLRDHKADEDILGYKVEFRASKNSPEEIRMGRLTVNLNIEPAPAFKVAHHEVRRYRPAVEGLVADIIARLTAAA</sequence>
<reference evidence="1" key="1">
    <citation type="submission" date="2016-10" db="EMBL/GenBank/DDBJ databases">
        <authorList>
            <person name="de Groot N.N."/>
        </authorList>
    </citation>
    <scope>NUCLEOTIDE SEQUENCE [LARGE SCALE GENOMIC DNA]</scope>
    <source>
        <strain evidence="1">IPL20</strain>
    </source>
</reference>
<dbReference type="RefSeq" id="WP_092424003.1">
    <property type="nucleotide sequence ID" value="NZ_FPCK01000001.1"/>
</dbReference>
<dbReference type="Proteomes" id="UP000199074">
    <property type="component" value="Unassembled WGS sequence"/>
</dbReference>
<proteinExistence type="predicted"/>